<comment type="similarity">
    <text evidence="1">Belongs to the DCC1 family.</text>
</comment>
<dbReference type="AlphaFoldDB" id="A0A7C8MBL7"/>
<feature type="compositionally biased region" description="Basic and acidic residues" evidence="3">
    <location>
        <begin position="322"/>
        <end position="337"/>
    </location>
</feature>
<dbReference type="GO" id="GO:0034088">
    <property type="term" value="P:maintenance of mitotic sister chromatid cohesion"/>
    <property type="evidence" value="ECO:0007669"/>
    <property type="project" value="TreeGrafter"/>
</dbReference>
<accession>A0A7C8MBL7</accession>
<keyword evidence="2" id="KW-0235">DNA replication</keyword>
<evidence type="ECO:0000313" key="4">
    <source>
        <dbReference type="EMBL" id="KAF2873739.1"/>
    </source>
</evidence>
<name>A0A7C8MBL7_9PLEO</name>
<dbReference type="GO" id="GO:0000775">
    <property type="term" value="C:chromosome, centromeric region"/>
    <property type="evidence" value="ECO:0007669"/>
    <property type="project" value="TreeGrafter"/>
</dbReference>
<dbReference type="PANTHER" id="PTHR13395:SF6">
    <property type="entry name" value="SISTER CHROMATID COHESION PROTEIN DCC1"/>
    <property type="match status" value="1"/>
</dbReference>
<evidence type="ECO:0000256" key="1">
    <source>
        <dbReference type="ARBA" id="ARBA00007017"/>
    </source>
</evidence>
<gene>
    <name evidence="4" type="ORF">BDV95DRAFT_605219</name>
</gene>
<dbReference type="OrthoDB" id="5199543at2759"/>
<dbReference type="GO" id="GO:0000785">
    <property type="term" value="C:chromatin"/>
    <property type="evidence" value="ECO:0007669"/>
    <property type="project" value="TreeGrafter"/>
</dbReference>
<evidence type="ECO:0000256" key="3">
    <source>
        <dbReference type="SAM" id="MobiDB-lite"/>
    </source>
</evidence>
<dbReference type="PANTHER" id="PTHR13395">
    <property type="entry name" value="SISTER CHROMATID COHESION PROTEIN DCC1-RELATED"/>
    <property type="match status" value="1"/>
</dbReference>
<sequence length="337" mass="36920">MATQQDEGGVLFAIAHELQQFRLLELPPEIVELIDAPNPPLLSIKSQPASPAATGDTAYAVLCTPDKSFQLRQVQTSNSVFITQSALDAHGNEIPVPVVRAIASCTATLELHLFTGSSLTYLNHALPIYDIIDGEVDAAGNGKSKAETFSHIPLSEGQCEVGWKELVAFEFMGSSYRPSPNTLSQVWKSVNSAALAEGYKLDSQFFTDDILKALDQEGYPGDLIIAMFRHLASDDQDTSGPWSCLDQTKTAAFVGQTLLAAKRRDADYLTADFLDTWKDHLPEKWRRAAELKTIDGAFILPSSTTIRAKFGVADSSTPKADSVSRKWHEKFGKTRKR</sequence>
<organism evidence="4 5">
    <name type="scientific">Massariosphaeria phaeospora</name>
    <dbReference type="NCBI Taxonomy" id="100035"/>
    <lineage>
        <taxon>Eukaryota</taxon>
        <taxon>Fungi</taxon>
        <taxon>Dikarya</taxon>
        <taxon>Ascomycota</taxon>
        <taxon>Pezizomycotina</taxon>
        <taxon>Dothideomycetes</taxon>
        <taxon>Pleosporomycetidae</taxon>
        <taxon>Pleosporales</taxon>
        <taxon>Pleosporales incertae sedis</taxon>
        <taxon>Massariosphaeria</taxon>
    </lineage>
</organism>
<dbReference type="GO" id="GO:0031390">
    <property type="term" value="C:Ctf18 RFC-like complex"/>
    <property type="evidence" value="ECO:0007669"/>
    <property type="project" value="InterPro"/>
</dbReference>
<comment type="caution">
    <text evidence="4">The sequence shown here is derived from an EMBL/GenBank/DDBJ whole genome shotgun (WGS) entry which is preliminary data.</text>
</comment>
<proteinExistence type="inferred from homology"/>
<dbReference type="Pfam" id="PF09724">
    <property type="entry name" value="Dcc1"/>
    <property type="match status" value="1"/>
</dbReference>
<evidence type="ECO:0000313" key="5">
    <source>
        <dbReference type="Proteomes" id="UP000481861"/>
    </source>
</evidence>
<reference evidence="4 5" key="1">
    <citation type="submission" date="2020-01" db="EMBL/GenBank/DDBJ databases">
        <authorList>
            <consortium name="DOE Joint Genome Institute"/>
            <person name="Haridas S."/>
            <person name="Albert R."/>
            <person name="Binder M."/>
            <person name="Bloem J."/>
            <person name="Labutti K."/>
            <person name="Salamov A."/>
            <person name="Andreopoulos B."/>
            <person name="Baker S.E."/>
            <person name="Barry K."/>
            <person name="Bills G."/>
            <person name="Bluhm B.H."/>
            <person name="Cannon C."/>
            <person name="Castanera R."/>
            <person name="Culley D.E."/>
            <person name="Daum C."/>
            <person name="Ezra D."/>
            <person name="Gonzalez J.B."/>
            <person name="Henrissat B."/>
            <person name="Kuo A."/>
            <person name="Liang C."/>
            <person name="Lipzen A."/>
            <person name="Lutzoni F."/>
            <person name="Magnuson J."/>
            <person name="Mondo S."/>
            <person name="Nolan M."/>
            <person name="Ohm R."/>
            <person name="Pangilinan J."/>
            <person name="Park H.-J.H."/>
            <person name="Ramirez L."/>
            <person name="Alfaro M."/>
            <person name="Sun H."/>
            <person name="Tritt A."/>
            <person name="Yoshinaga Y."/>
            <person name="Zwiers L.-H.L."/>
            <person name="Turgeon B.G."/>
            <person name="Goodwin S.B."/>
            <person name="Spatafora J.W."/>
            <person name="Crous P.W."/>
            <person name="Grigoriev I.V."/>
        </authorList>
    </citation>
    <scope>NUCLEOTIDE SEQUENCE [LARGE SCALE GENOMIC DNA]</scope>
    <source>
        <strain evidence="4 5">CBS 611.86</strain>
    </source>
</reference>
<dbReference type="InterPro" id="IPR019128">
    <property type="entry name" value="Dcc1"/>
</dbReference>
<dbReference type="Proteomes" id="UP000481861">
    <property type="component" value="Unassembled WGS sequence"/>
</dbReference>
<protein>
    <submittedName>
        <fullName evidence="4">Sister chromatid cohesion protein Dcc1</fullName>
    </submittedName>
</protein>
<keyword evidence="5" id="KW-1185">Reference proteome</keyword>
<evidence type="ECO:0000256" key="2">
    <source>
        <dbReference type="ARBA" id="ARBA00022705"/>
    </source>
</evidence>
<dbReference type="GO" id="GO:0006260">
    <property type="term" value="P:DNA replication"/>
    <property type="evidence" value="ECO:0007669"/>
    <property type="project" value="UniProtKB-KW"/>
</dbReference>
<dbReference type="EMBL" id="JAADJZ010000007">
    <property type="protein sequence ID" value="KAF2873739.1"/>
    <property type="molecule type" value="Genomic_DNA"/>
</dbReference>
<feature type="region of interest" description="Disordered" evidence="3">
    <location>
        <begin position="314"/>
        <end position="337"/>
    </location>
</feature>